<dbReference type="GO" id="GO:0006412">
    <property type="term" value="P:translation"/>
    <property type="evidence" value="ECO:0007669"/>
    <property type="project" value="InterPro"/>
</dbReference>
<dbReference type="EMBL" id="BARV01024301">
    <property type="protein sequence ID" value="GAI45772.1"/>
    <property type="molecule type" value="Genomic_DNA"/>
</dbReference>
<dbReference type="FunFam" id="3.90.1030.10:FF:000001">
    <property type="entry name" value="50S ribosomal protein L17"/>
    <property type="match status" value="1"/>
</dbReference>
<gene>
    <name evidence="4" type="ORF">S06H3_39687</name>
</gene>
<keyword evidence="3" id="KW-0687">Ribonucleoprotein</keyword>
<dbReference type="PANTHER" id="PTHR14413">
    <property type="entry name" value="RIBOSOMAL PROTEIN L17"/>
    <property type="match status" value="1"/>
</dbReference>
<evidence type="ECO:0008006" key="5">
    <source>
        <dbReference type="Google" id="ProtNLM"/>
    </source>
</evidence>
<dbReference type="PROSITE" id="PS01167">
    <property type="entry name" value="RIBOSOMAL_L17"/>
    <property type="match status" value="1"/>
</dbReference>
<dbReference type="InterPro" id="IPR047859">
    <property type="entry name" value="Ribosomal_bL17_CS"/>
</dbReference>
<dbReference type="GO" id="GO:0003735">
    <property type="term" value="F:structural constituent of ribosome"/>
    <property type="evidence" value="ECO:0007669"/>
    <property type="project" value="InterPro"/>
</dbReference>
<dbReference type="PANTHER" id="PTHR14413:SF16">
    <property type="entry name" value="LARGE RIBOSOMAL SUBUNIT PROTEIN BL17M"/>
    <property type="match status" value="1"/>
</dbReference>
<dbReference type="SUPFAM" id="SSF64263">
    <property type="entry name" value="Prokaryotic ribosomal protein L17"/>
    <property type="match status" value="1"/>
</dbReference>
<dbReference type="GO" id="GO:0022625">
    <property type="term" value="C:cytosolic large ribosomal subunit"/>
    <property type="evidence" value="ECO:0007669"/>
    <property type="project" value="TreeGrafter"/>
</dbReference>
<protein>
    <recommendedName>
        <fullName evidence="5">Ribosomal protein L17</fullName>
    </recommendedName>
</protein>
<reference evidence="4" key="1">
    <citation type="journal article" date="2014" name="Front. Microbiol.">
        <title>High frequency of phylogenetically diverse reductive dehalogenase-homologous genes in deep subseafloor sedimentary metagenomes.</title>
        <authorList>
            <person name="Kawai M."/>
            <person name="Futagami T."/>
            <person name="Toyoda A."/>
            <person name="Takaki Y."/>
            <person name="Nishi S."/>
            <person name="Hori S."/>
            <person name="Arai W."/>
            <person name="Tsubouchi T."/>
            <person name="Morono Y."/>
            <person name="Uchiyama I."/>
            <person name="Ito T."/>
            <person name="Fujiyama A."/>
            <person name="Inagaki F."/>
            <person name="Takami H."/>
        </authorList>
    </citation>
    <scope>NUCLEOTIDE SEQUENCE</scope>
    <source>
        <strain evidence="4">Expedition CK06-06</strain>
    </source>
</reference>
<sequence>MRHKVAGRRLGRSSAHRKALYRNLVTDLLNYEKITTTEAKAKEIRGLAERMITLGKQGGLHSRRQALSFILDKRIAEKVFIELAPRYAERPGGYTRITKLGPRLGDGAPMVQLELVK</sequence>
<evidence type="ECO:0000256" key="1">
    <source>
        <dbReference type="ARBA" id="ARBA00008777"/>
    </source>
</evidence>
<comment type="similarity">
    <text evidence="1">Belongs to the bacterial ribosomal protein bL17 family.</text>
</comment>
<keyword evidence="2" id="KW-0689">Ribosomal protein</keyword>
<evidence type="ECO:0000313" key="4">
    <source>
        <dbReference type="EMBL" id="GAI45772.1"/>
    </source>
</evidence>
<organism evidence="4">
    <name type="scientific">marine sediment metagenome</name>
    <dbReference type="NCBI Taxonomy" id="412755"/>
    <lineage>
        <taxon>unclassified sequences</taxon>
        <taxon>metagenomes</taxon>
        <taxon>ecological metagenomes</taxon>
    </lineage>
</organism>
<accession>X1NP11</accession>
<dbReference type="AlphaFoldDB" id="X1NP11"/>
<comment type="caution">
    <text evidence="4">The sequence shown here is derived from an EMBL/GenBank/DDBJ whole genome shotgun (WGS) entry which is preliminary data.</text>
</comment>
<evidence type="ECO:0000256" key="2">
    <source>
        <dbReference type="ARBA" id="ARBA00022980"/>
    </source>
</evidence>
<dbReference type="InterPro" id="IPR036373">
    <property type="entry name" value="Ribosomal_bL17_sf"/>
</dbReference>
<evidence type="ECO:0000256" key="3">
    <source>
        <dbReference type="ARBA" id="ARBA00023274"/>
    </source>
</evidence>
<dbReference type="Pfam" id="PF01196">
    <property type="entry name" value="Ribosomal_L17"/>
    <property type="match status" value="1"/>
</dbReference>
<name>X1NP11_9ZZZZ</name>
<dbReference type="Gene3D" id="3.90.1030.10">
    <property type="entry name" value="Ribosomal protein L17"/>
    <property type="match status" value="1"/>
</dbReference>
<dbReference type="HAMAP" id="MF_01368">
    <property type="entry name" value="Ribosomal_bL17"/>
    <property type="match status" value="1"/>
</dbReference>
<proteinExistence type="inferred from homology"/>
<dbReference type="InterPro" id="IPR000456">
    <property type="entry name" value="Ribosomal_bL17"/>
</dbReference>
<dbReference type="NCBIfam" id="TIGR00059">
    <property type="entry name" value="L17"/>
    <property type="match status" value="1"/>
</dbReference>